<dbReference type="InterPro" id="IPR024052">
    <property type="entry name" value="Phosphopentomutase_DeoB_cap_sf"/>
</dbReference>
<dbReference type="GO" id="GO:0000287">
    <property type="term" value="F:magnesium ion binding"/>
    <property type="evidence" value="ECO:0007669"/>
    <property type="project" value="InterPro"/>
</dbReference>
<evidence type="ECO:0000259" key="7">
    <source>
        <dbReference type="Pfam" id="PF01676"/>
    </source>
</evidence>
<dbReference type="PIRSF" id="PIRSF001491">
    <property type="entry name" value="Ppentomutase"/>
    <property type="match status" value="1"/>
</dbReference>
<dbReference type="EMBL" id="FPHC01000017">
    <property type="protein sequence ID" value="SFV51037.1"/>
    <property type="molecule type" value="Genomic_DNA"/>
</dbReference>
<comment type="similarity">
    <text evidence="2">Belongs to the phosphopentomutase family.</text>
</comment>
<evidence type="ECO:0000256" key="3">
    <source>
        <dbReference type="ARBA" id="ARBA00022490"/>
    </source>
</evidence>
<dbReference type="HAMAP" id="MF_00740">
    <property type="entry name" value="Phosphopentomut"/>
    <property type="match status" value="1"/>
</dbReference>
<dbReference type="EC" id="5.4.2.7" evidence="8"/>
<dbReference type="Gene3D" id="3.30.70.1250">
    <property type="entry name" value="Phosphopentomutase"/>
    <property type="match status" value="1"/>
</dbReference>
<sequence>MRRTVILLLDSFGIGGAEDACKFGDVTPEGRPFSDDGANTLGNIAAFCQAGQAEEGRSGVLKIPNMNRLGLGIAAKESCGGCYPKGLEEIVEPIGAYGYASEVSTGKDTSSGHWEMMGAPVTYTWGYFKQKENSFPQELLDEFLKEAKLDGYLGNCHSSGTEILKRLGEEHMATGKPILYTSADSVFQIACHEESFGLDRLYEICEIARKIVDKYNIARVIARPFVGSSASDFQRTANRHDYSVTPPAKTVLDMMKESGGDVISVGKIKDIFAGCGITKAYKANGVAPLFDATLEALKATTKESIIFTNFVNFDADFGHRRNVSGYASALELFDSRLPEIMELLEDDDMLILTADHGCDPTWWGTDHTREHIPVIVYGKGIQATNIGHRYSFADIGQTIASHQGLDTLIVGKSFYDEIRKR</sequence>
<accession>A0A1W1BC14</accession>
<proteinExistence type="inferred from homology"/>
<evidence type="ECO:0000256" key="6">
    <source>
        <dbReference type="ARBA" id="ARBA00023235"/>
    </source>
</evidence>
<dbReference type="NCBIfam" id="NF003766">
    <property type="entry name" value="PRK05362.1"/>
    <property type="match status" value="1"/>
</dbReference>
<keyword evidence="4" id="KW-0479">Metal-binding</keyword>
<name>A0A1W1BC14_9ZZZZ</name>
<evidence type="ECO:0000256" key="4">
    <source>
        <dbReference type="ARBA" id="ARBA00022723"/>
    </source>
</evidence>
<dbReference type="GO" id="GO:0008973">
    <property type="term" value="F:phosphopentomutase activity"/>
    <property type="evidence" value="ECO:0007669"/>
    <property type="project" value="UniProtKB-EC"/>
</dbReference>
<dbReference type="NCBIfam" id="TIGR01696">
    <property type="entry name" value="deoB"/>
    <property type="match status" value="1"/>
</dbReference>
<dbReference type="PANTHER" id="PTHR21110">
    <property type="entry name" value="PHOSPHOPENTOMUTASE"/>
    <property type="match status" value="1"/>
</dbReference>
<evidence type="ECO:0000256" key="1">
    <source>
        <dbReference type="ARBA" id="ARBA00001936"/>
    </source>
</evidence>
<reference evidence="8" key="1">
    <citation type="submission" date="2016-10" db="EMBL/GenBank/DDBJ databases">
        <authorList>
            <person name="de Groot N.N."/>
        </authorList>
    </citation>
    <scope>NUCLEOTIDE SEQUENCE</scope>
</reference>
<dbReference type="Gene3D" id="3.40.720.10">
    <property type="entry name" value="Alkaline Phosphatase, subunit A"/>
    <property type="match status" value="1"/>
</dbReference>
<dbReference type="GO" id="GO:0009117">
    <property type="term" value="P:nucleotide metabolic process"/>
    <property type="evidence" value="ECO:0007669"/>
    <property type="project" value="InterPro"/>
</dbReference>
<feature type="domain" description="Metalloenzyme" evidence="7">
    <location>
        <begin position="3"/>
        <end position="406"/>
    </location>
</feature>
<evidence type="ECO:0000313" key="8">
    <source>
        <dbReference type="EMBL" id="SFV51037.1"/>
    </source>
</evidence>
<dbReference type="InterPro" id="IPR017850">
    <property type="entry name" value="Alkaline_phosphatase_core_sf"/>
</dbReference>
<dbReference type="SUPFAM" id="SSF53649">
    <property type="entry name" value="Alkaline phosphatase-like"/>
    <property type="match status" value="1"/>
</dbReference>
<keyword evidence="5" id="KW-0464">Manganese</keyword>
<dbReference type="GO" id="GO:0005829">
    <property type="term" value="C:cytosol"/>
    <property type="evidence" value="ECO:0007669"/>
    <property type="project" value="TreeGrafter"/>
</dbReference>
<evidence type="ECO:0000256" key="5">
    <source>
        <dbReference type="ARBA" id="ARBA00023211"/>
    </source>
</evidence>
<dbReference type="AlphaFoldDB" id="A0A1W1BC14"/>
<dbReference type="InterPro" id="IPR010045">
    <property type="entry name" value="DeoB"/>
</dbReference>
<dbReference type="FunFam" id="3.30.70.1250:FF:000001">
    <property type="entry name" value="Phosphopentomutase"/>
    <property type="match status" value="1"/>
</dbReference>
<comment type="cofactor">
    <cofactor evidence="1">
        <name>Mn(2+)</name>
        <dbReference type="ChEBI" id="CHEBI:29035"/>
    </cofactor>
</comment>
<protein>
    <submittedName>
        <fullName evidence="8">Phosphopentomutase</fullName>
        <ecNumber evidence="8">5.4.2.7</ecNumber>
    </submittedName>
</protein>
<organism evidence="8">
    <name type="scientific">hydrothermal vent metagenome</name>
    <dbReference type="NCBI Taxonomy" id="652676"/>
    <lineage>
        <taxon>unclassified sequences</taxon>
        <taxon>metagenomes</taxon>
        <taxon>ecological metagenomes</taxon>
    </lineage>
</organism>
<gene>
    <name evidence="8" type="ORF">MNB_SV-6-1060</name>
</gene>
<evidence type="ECO:0000256" key="2">
    <source>
        <dbReference type="ARBA" id="ARBA00010373"/>
    </source>
</evidence>
<dbReference type="SUPFAM" id="SSF143856">
    <property type="entry name" value="DeoB insert domain-like"/>
    <property type="match status" value="1"/>
</dbReference>
<dbReference type="GO" id="GO:0043094">
    <property type="term" value="P:metabolic compound salvage"/>
    <property type="evidence" value="ECO:0007669"/>
    <property type="project" value="InterPro"/>
</dbReference>
<dbReference type="Pfam" id="PF01676">
    <property type="entry name" value="Metalloenzyme"/>
    <property type="match status" value="1"/>
</dbReference>
<dbReference type="CDD" id="cd16009">
    <property type="entry name" value="PPM"/>
    <property type="match status" value="1"/>
</dbReference>
<dbReference type="InterPro" id="IPR006124">
    <property type="entry name" value="Metalloenzyme"/>
</dbReference>
<keyword evidence="6 8" id="KW-0413">Isomerase</keyword>
<keyword evidence="3" id="KW-0963">Cytoplasm</keyword>
<dbReference type="PANTHER" id="PTHR21110:SF0">
    <property type="entry name" value="PHOSPHOPENTOMUTASE"/>
    <property type="match status" value="1"/>
</dbReference>